<dbReference type="Pfam" id="PF01965">
    <property type="entry name" value="DJ-1_PfpI"/>
    <property type="match status" value="1"/>
</dbReference>
<protein>
    <submittedName>
        <fullName evidence="3">Type 1 glutamine amidotransferase</fullName>
    </submittedName>
</protein>
<evidence type="ECO:0000256" key="1">
    <source>
        <dbReference type="ARBA" id="ARBA00008542"/>
    </source>
</evidence>
<evidence type="ECO:0000313" key="3">
    <source>
        <dbReference type="EMBL" id="MBD8507117.1"/>
    </source>
</evidence>
<name>A0A927JEV0_9ACTN</name>
<evidence type="ECO:0000313" key="4">
    <source>
        <dbReference type="Proteomes" id="UP000642993"/>
    </source>
</evidence>
<evidence type="ECO:0000259" key="2">
    <source>
        <dbReference type="Pfam" id="PF01965"/>
    </source>
</evidence>
<dbReference type="SUPFAM" id="SSF52317">
    <property type="entry name" value="Class I glutamine amidotransferase-like"/>
    <property type="match status" value="1"/>
</dbReference>
<feature type="domain" description="DJ-1/PfpI" evidence="2">
    <location>
        <begin position="10"/>
        <end position="177"/>
    </location>
</feature>
<comment type="caution">
    <text evidence="3">The sequence shown here is derived from an EMBL/GenBank/DDBJ whole genome shotgun (WGS) entry which is preliminary data.</text>
</comment>
<reference evidence="3" key="1">
    <citation type="submission" date="2020-09" db="EMBL/GenBank/DDBJ databases">
        <title>Hoyosella lacisalsi sp. nov., a halotolerant actinobacterium isolated from soil of Lake Gudzhirganskoe.</title>
        <authorList>
            <person name="Yang Q."/>
            <person name="Guo P.Y."/>
            <person name="Liu S.W."/>
            <person name="Li F.N."/>
            <person name="Sun C.H."/>
        </authorList>
    </citation>
    <scope>NUCLEOTIDE SEQUENCE</scope>
    <source>
        <strain evidence="3">G463</strain>
    </source>
</reference>
<dbReference type="PANTHER" id="PTHR42733">
    <property type="entry name" value="DJ-1 PROTEIN"/>
    <property type="match status" value="1"/>
</dbReference>
<dbReference type="InterPro" id="IPR002818">
    <property type="entry name" value="DJ-1/PfpI"/>
</dbReference>
<sequence>MGKFDISGTRVAFLCTNGVEQVELTRPWEAVKDAGGTPVLVSPQEGSITAMENDWDHADSFDVDVALGQASVEQFDALVLPGGTVNADTMRLAQGAAEFVRAFFEAEKPVAAICHAPWILIDAGVAKGRTMTSYKSVALDLRNAGAVWIDEEVVADGNLTTSRSPGDLEAFCAKLIERIAVA</sequence>
<dbReference type="PANTHER" id="PTHR42733:SF12">
    <property type="entry name" value="PROTEINASE"/>
    <property type="match status" value="1"/>
</dbReference>
<dbReference type="Proteomes" id="UP000642993">
    <property type="component" value="Unassembled WGS sequence"/>
</dbReference>
<dbReference type="NCBIfam" id="TIGR01382">
    <property type="entry name" value="PfpI"/>
    <property type="match status" value="1"/>
</dbReference>
<dbReference type="CDD" id="cd03134">
    <property type="entry name" value="GATase1_PfpI_like"/>
    <property type="match status" value="1"/>
</dbReference>
<dbReference type="EMBL" id="JACYWE010000006">
    <property type="protein sequence ID" value="MBD8507117.1"/>
    <property type="molecule type" value="Genomic_DNA"/>
</dbReference>
<dbReference type="InterPro" id="IPR029062">
    <property type="entry name" value="Class_I_gatase-like"/>
</dbReference>
<dbReference type="AlphaFoldDB" id="A0A927JEV0"/>
<comment type="similarity">
    <text evidence="1">Belongs to the peptidase C56 family.</text>
</comment>
<dbReference type="Gene3D" id="3.40.50.880">
    <property type="match status" value="1"/>
</dbReference>
<dbReference type="PROSITE" id="PS51276">
    <property type="entry name" value="PEPTIDASE_C56_PFPI"/>
    <property type="match status" value="1"/>
</dbReference>
<keyword evidence="4" id="KW-1185">Reference proteome</keyword>
<accession>A0A927JEV0</accession>
<organism evidence="3 4">
    <name type="scientific">Lolliginicoccus lacisalsi</name>
    <dbReference type="NCBI Taxonomy" id="2742202"/>
    <lineage>
        <taxon>Bacteria</taxon>
        <taxon>Bacillati</taxon>
        <taxon>Actinomycetota</taxon>
        <taxon>Actinomycetes</taxon>
        <taxon>Mycobacteriales</taxon>
        <taxon>Hoyosellaceae</taxon>
        <taxon>Lolliginicoccus</taxon>
    </lineage>
</organism>
<proteinExistence type="inferred from homology"/>
<dbReference type="RefSeq" id="WP_192039564.1">
    <property type="nucleotide sequence ID" value="NZ_JACYWE010000006.1"/>
</dbReference>
<dbReference type="InterPro" id="IPR006286">
    <property type="entry name" value="C56_PfpI-like"/>
</dbReference>
<gene>
    <name evidence="3" type="ORF">HT102_11515</name>
</gene>
<keyword evidence="3" id="KW-0315">Glutamine amidotransferase</keyword>